<dbReference type="RefSeq" id="XP_035322362.1">
    <property type="nucleotide sequence ID" value="XM_035468381.1"/>
</dbReference>
<name>A0A9P5D5E6_9HYPO</name>
<dbReference type="OrthoDB" id="1894652at2759"/>
<keyword evidence="4" id="KW-1185">Reference proteome</keyword>
<keyword evidence="2" id="KW-0732">Signal</keyword>
<sequence>MRITTFISALCAAALARADPRTAQIYIQPLSSSTSPSSDAKPSRLAEISYDPHTSSSSTVVSYEAPDLPSSSDDDDGEDGDGTVLVRVGLYDTESARWLSGTTVASADNFAKGFSPNIILTVSGGGDVVGVACKGVRIDAGQTRDFGPKALVVVEARGKQPELNKPVVISTNGKQVEEQEKTFLQK</sequence>
<evidence type="ECO:0000313" key="3">
    <source>
        <dbReference type="EMBL" id="KAF4123710.1"/>
    </source>
</evidence>
<dbReference type="GeneID" id="55972636"/>
<organism evidence="3 4">
    <name type="scientific">Geosmithia morbida</name>
    <dbReference type="NCBI Taxonomy" id="1094350"/>
    <lineage>
        <taxon>Eukaryota</taxon>
        <taxon>Fungi</taxon>
        <taxon>Dikarya</taxon>
        <taxon>Ascomycota</taxon>
        <taxon>Pezizomycotina</taxon>
        <taxon>Sordariomycetes</taxon>
        <taxon>Hypocreomycetidae</taxon>
        <taxon>Hypocreales</taxon>
        <taxon>Bionectriaceae</taxon>
        <taxon>Geosmithia</taxon>
    </lineage>
</organism>
<protein>
    <submittedName>
        <fullName evidence="3">Uncharacterized protein</fullName>
    </submittedName>
</protein>
<feature type="region of interest" description="Disordered" evidence="1">
    <location>
        <begin position="49"/>
        <end position="83"/>
    </location>
</feature>
<evidence type="ECO:0000256" key="1">
    <source>
        <dbReference type="SAM" id="MobiDB-lite"/>
    </source>
</evidence>
<feature type="signal peptide" evidence="2">
    <location>
        <begin position="1"/>
        <end position="18"/>
    </location>
</feature>
<dbReference type="PANTHER" id="PTHR39219">
    <property type="entry name" value="ER MEMBRANE PROTEIN COMPLEX SUBUNIT 10"/>
    <property type="match status" value="1"/>
</dbReference>
<proteinExistence type="predicted"/>
<feature type="compositionally biased region" description="Acidic residues" evidence="1">
    <location>
        <begin position="72"/>
        <end position="81"/>
    </location>
</feature>
<comment type="caution">
    <text evidence="3">The sequence shown here is derived from an EMBL/GenBank/DDBJ whole genome shotgun (WGS) entry which is preliminary data.</text>
</comment>
<gene>
    <name evidence="3" type="ORF">GMORB2_6411</name>
</gene>
<dbReference type="Proteomes" id="UP000749293">
    <property type="component" value="Unassembled WGS sequence"/>
</dbReference>
<evidence type="ECO:0000313" key="4">
    <source>
        <dbReference type="Proteomes" id="UP000749293"/>
    </source>
</evidence>
<accession>A0A9P5D5E6</accession>
<dbReference type="AlphaFoldDB" id="A0A9P5D5E6"/>
<evidence type="ECO:0000256" key="2">
    <source>
        <dbReference type="SAM" id="SignalP"/>
    </source>
</evidence>
<dbReference type="PANTHER" id="PTHR39219:SF1">
    <property type="entry name" value="ER MEMBRANE PROTEIN COMPLEX SUBUNIT 10"/>
    <property type="match status" value="1"/>
</dbReference>
<reference evidence="3" key="1">
    <citation type="submission" date="2020-03" db="EMBL/GenBank/DDBJ databases">
        <title>Site-based positive gene gene selection in Geosmithia morbida across the United States reveals a broad range of putative effectors and factors for local host and environmental adapation.</title>
        <authorList>
            <person name="Onufrak A."/>
            <person name="Murdoch R.W."/>
            <person name="Gazis R."/>
            <person name="Huff M."/>
            <person name="Staton M."/>
            <person name="Klingeman W."/>
            <person name="Hadziabdic D."/>
        </authorList>
    </citation>
    <scope>NUCLEOTIDE SEQUENCE</scope>
    <source>
        <strain evidence="3">1262</strain>
    </source>
</reference>
<dbReference type="EMBL" id="JAANYQ010000006">
    <property type="protein sequence ID" value="KAF4123710.1"/>
    <property type="molecule type" value="Genomic_DNA"/>
</dbReference>
<feature type="compositionally biased region" description="Polar residues" evidence="1">
    <location>
        <begin position="52"/>
        <end position="61"/>
    </location>
</feature>
<feature type="chain" id="PRO_5040120695" evidence="2">
    <location>
        <begin position="19"/>
        <end position="186"/>
    </location>
</feature>